<evidence type="ECO:0000313" key="2">
    <source>
        <dbReference type="EMBL" id="MBL1102051.1"/>
    </source>
</evidence>
<protein>
    <recommendedName>
        <fullName evidence="4">Secreted protein</fullName>
    </recommendedName>
</protein>
<feature type="chain" id="PRO_5046698827" description="Secreted protein" evidence="1">
    <location>
        <begin position="25"/>
        <end position="125"/>
    </location>
</feature>
<name>A0ABS1NPM5_9ACTN</name>
<proteinExistence type="predicted"/>
<evidence type="ECO:0000256" key="1">
    <source>
        <dbReference type="SAM" id="SignalP"/>
    </source>
</evidence>
<comment type="caution">
    <text evidence="2">The sequence shown here is derived from an EMBL/GenBank/DDBJ whole genome shotgun (WGS) entry which is preliminary data.</text>
</comment>
<reference evidence="2 3" key="1">
    <citation type="submission" date="2021-01" db="EMBL/GenBank/DDBJ databases">
        <title>WGS of actinomycetes isolated from Thailand.</title>
        <authorList>
            <person name="Thawai C."/>
        </authorList>
    </citation>
    <scope>NUCLEOTIDE SEQUENCE [LARGE SCALE GENOMIC DNA]</scope>
    <source>
        <strain evidence="2 3">CA1R205</strain>
    </source>
</reference>
<evidence type="ECO:0000313" key="3">
    <source>
        <dbReference type="Proteomes" id="UP000634229"/>
    </source>
</evidence>
<dbReference type="EMBL" id="JAERRF010000037">
    <property type="protein sequence ID" value="MBL1102051.1"/>
    <property type="molecule type" value="Genomic_DNA"/>
</dbReference>
<keyword evidence="3" id="KW-1185">Reference proteome</keyword>
<gene>
    <name evidence="2" type="ORF">JK363_36600</name>
</gene>
<feature type="signal peptide" evidence="1">
    <location>
        <begin position="1"/>
        <end position="24"/>
    </location>
</feature>
<accession>A0ABS1NPM5</accession>
<dbReference type="Proteomes" id="UP000634229">
    <property type="component" value="Unassembled WGS sequence"/>
</dbReference>
<keyword evidence="1" id="KW-0732">Signal</keyword>
<sequence length="125" mass="13726">MNRSMAATATAVMLLVAPVTPAHASGSGHDGPVGIGVIGEQLHVREVRATLDGRKPGAQARISLWQHGDWRRWVTGWKHTKSVHAGGRTFQVAKWRINKRFPHNSQLCAAFAHEPDRLACAKIHK</sequence>
<evidence type="ECO:0008006" key="4">
    <source>
        <dbReference type="Google" id="ProtNLM"/>
    </source>
</evidence>
<organism evidence="2 3">
    <name type="scientific">Streptomyces coffeae</name>
    <dbReference type="NCBI Taxonomy" id="621382"/>
    <lineage>
        <taxon>Bacteria</taxon>
        <taxon>Bacillati</taxon>
        <taxon>Actinomycetota</taxon>
        <taxon>Actinomycetes</taxon>
        <taxon>Kitasatosporales</taxon>
        <taxon>Streptomycetaceae</taxon>
        <taxon>Streptomyces</taxon>
    </lineage>
</organism>